<dbReference type="EMBL" id="JOKM01000069">
    <property type="protein sequence ID" value="KGB23153.1"/>
    <property type="molecule type" value="Genomic_DNA"/>
</dbReference>
<dbReference type="InterPro" id="IPR029044">
    <property type="entry name" value="Nucleotide-diphossugar_trans"/>
</dbReference>
<dbReference type="SUPFAM" id="SSF53448">
    <property type="entry name" value="Nucleotide-diphospho-sugar transferases"/>
    <property type="match status" value="1"/>
</dbReference>
<dbReference type="EC" id="2.7.7.33" evidence="2"/>
<dbReference type="PANTHER" id="PTHR47183">
    <property type="entry name" value="GLUCOSE-1-PHOSPHATE CYTIDYLYLTRANSFERASE-RELATED"/>
    <property type="match status" value="1"/>
</dbReference>
<dbReference type="GO" id="GO:0009243">
    <property type="term" value="P:O antigen biosynthetic process"/>
    <property type="evidence" value="ECO:0007669"/>
    <property type="project" value="InterPro"/>
</dbReference>
<dbReference type="CDD" id="cd02524">
    <property type="entry name" value="G1P_cytidylyltransferase"/>
    <property type="match status" value="1"/>
</dbReference>
<gene>
    <name evidence="2" type="ORF">AtDm6_1801</name>
</gene>
<keyword evidence="3" id="KW-1185">Reference proteome</keyword>
<dbReference type="NCBIfam" id="TIGR02623">
    <property type="entry name" value="G1P_cyt_trans"/>
    <property type="match status" value="1"/>
</dbReference>
<reference evidence="2 3" key="1">
    <citation type="submission" date="2014-06" db="EMBL/GenBank/DDBJ databases">
        <title>Functional and comparative genomic analyses of the Drosophila gut microbiota identify candidate symbiosis factors.</title>
        <authorList>
            <person name="Newell P.D."/>
            <person name="Chaston J.M."/>
            <person name="Douglas A.E."/>
        </authorList>
    </citation>
    <scope>NUCLEOTIDE SEQUENCE [LARGE SCALE GENOMIC DNA]</scope>
    <source>
        <strain evidence="2 3">DmCS_006</strain>
    </source>
</reference>
<feature type="domain" description="Nucleotidyl transferase" evidence="1">
    <location>
        <begin position="2"/>
        <end position="202"/>
    </location>
</feature>
<name>A0A095B2F2_9PROT</name>
<dbReference type="Gene3D" id="3.90.550.10">
    <property type="entry name" value="Spore Coat Polysaccharide Biosynthesis Protein SpsA, Chain A"/>
    <property type="match status" value="1"/>
</dbReference>
<dbReference type="PANTHER" id="PTHR47183:SF1">
    <property type="entry name" value="GLUCOSE-1-PHOSPHATE CYTIDYLYLTRANSFERASE"/>
    <property type="match status" value="1"/>
</dbReference>
<keyword evidence="2" id="KW-0808">Transferase</keyword>
<accession>A0A095B2F2</accession>
<dbReference type="GO" id="GO:0047343">
    <property type="term" value="F:glucose-1-phosphate cytidylyltransferase activity"/>
    <property type="evidence" value="ECO:0007669"/>
    <property type="project" value="UniProtKB-EC"/>
</dbReference>
<dbReference type="RefSeq" id="WP_035380071.1">
    <property type="nucleotide sequence ID" value="NZ_JACAOJ010000052.1"/>
</dbReference>
<dbReference type="Proteomes" id="UP000029448">
    <property type="component" value="Unassembled WGS sequence"/>
</dbReference>
<sequence>MKAVILSGGYGTRLMEETEARPKPMVEIGGRPILWHIMKIYAAHGINDFVIPLGYKAEMIKRYFIEYDQNSSDIEIDLSEGTIKTLRKNGDCWKITLVDTGLDTMTGGRLLRLKDYLRDDDFCLTYGDGVTDLNISDSISFHYSHGKIGTVTAISPAGRFGSLEIQNSQVKEFHEKPEGLGYVNGGFFVLSPRVFQYLENDETVFERHPLENLARDQELMAVPHDGFWYSMDTLRDKRHLDHLWSTGQAPWRVWN</sequence>
<comment type="caution">
    <text evidence="2">The sequence shown here is derived from an EMBL/GenBank/DDBJ whole genome shotgun (WGS) entry which is preliminary data.</text>
</comment>
<dbReference type="Pfam" id="PF00483">
    <property type="entry name" value="NTP_transferase"/>
    <property type="match status" value="1"/>
</dbReference>
<organism evidence="2 3">
    <name type="scientific">Acetobacter tropicalis</name>
    <dbReference type="NCBI Taxonomy" id="104102"/>
    <lineage>
        <taxon>Bacteria</taxon>
        <taxon>Pseudomonadati</taxon>
        <taxon>Pseudomonadota</taxon>
        <taxon>Alphaproteobacteria</taxon>
        <taxon>Acetobacterales</taxon>
        <taxon>Acetobacteraceae</taxon>
        <taxon>Acetobacter</taxon>
    </lineage>
</organism>
<dbReference type="InterPro" id="IPR005835">
    <property type="entry name" value="NTP_transferase_dom"/>
</dbReference>
<dbReference type="InterPro" id="IPR013446">
    <property type="entry name" value="G1P_cyt_trans-like"/>
</dbReference>
<keyword evidence="2" id="KW-0548">Nucleotidyltransferase</keyword>
<dbReference type="AlphaFoldDB" id="A0A095B2F2"/>
<dbReference type="InterPro" id="IPR046981">
    <property type="entry name" value="G1P_cyt_trans"/>
</dbReference>
<dbReference type="PATRIC" id="fig|104102.7.peg.1780"/>
<evidence type="ECO:0000259" key="1">
    <source>
        <dbReference type="Pfam" id="PF00483"/>
    </source>
</evidence>
<dbReference type="GeneID" id="89478933"/>
<dbReference type="STRING" id="104102.AtDm6_1801"/>
<evidence type="ECO:0000313" key="3">
    <source>
        <dbReference type="Proteomes" id="UP000029448"/>
    </source>
</evidence>
<proteinExistence type="predicted"/>
<protein>
    <submittedName>
        <fullName evidence="2">Glucose-1-phosphate cytidylyltransferase</fullName>
        <ecNumber evidence="2">2.7.7.33</ecNumber>
    </submittedName>
</protein>
<evidence type="ECO:0000313" key="2">
    <source>
        <dbReference type="EMBL" id="KGB23153.1"/>
    </source>
</evidence>